<dbReference type="GO" id="GO:0032993">
    <property type="term" value="C:protein-DNA complex"/>
    <property type="evidence" value="ECO:0007669"/>
    <property type="project" value="TreeGrafter"/>
</dbReference>
<dbReference type="Gene3D" id="3.40.50.2300">
    <property type="match status" value="1"/>
</dbReference>
<dbReference type="InterPro" id="IPR001789">
    <property type="entry name" value="Sig_transdc_resp-reg_receiver"/>
</dbReference>
<dbReference type="PANTHER" id="PTHR48111">
    <property type="entry name" value="REGULATOR OF RPOS"/>
    <property type="match status" value="1"/>
</dbReference>
<dbReference type="SUPFAM" id="SSF52172">
    <property type="entry name" value="CheY-like"/>
    <property type="match status" value="1"/>
</dbReference>
<dbReference type="Proteomes" id="UP000199455">
    <property type="component" value="Unassembled WGS sequence"/>
</dbReference>
<evidence type="ECO:0000313" key="4">
    <source>
        <dbReference type="EMBL" id="SDC15025.1"/>
    </source>
</evidence>
<proteinExistence type="predicted"/>
<dbReference type="EMBL" id="FMZH01000001">
    <property type="protein sequence ID" value="SDC15025.1"/>
    <property type="molecule type" value="Genomic_DNA"/>
</dbReference>
<dbReference type="PROSITE" id="PS50110">
    <property type="entry name" value="RESPONSE_REGULATORY"/>
    <property type="match status" value="1"/>
</dbReference>
<dbReference type="GO" id="GO:0006355">
    <property type="term" value="P:regulation of DNA-templated transcription"/>
    <property type="evidence" value="ECO:0007669"/>
    <property type="project" value="TreeGrafter"/>
</dbReference>
<dbReference type="STRING" id="390242.SAMN04488024_101377"/>
<keyword evidence="5" id="KW-1185">Reference proteome</keyword>
<protein>
    <submittedName>
        <fullName evidence="4">Response regulator receiver domain-containing protein</fullName>
    </submittedName>
</protein>
<dbReference type="PANTHER" id="PTHR48111:SF17">
    <property type="entry name" value="TRANSCRIPTIONAL REGULATORY PROTEIN YPDB"/>
    <property type="match status" value="1"/>
</dbReference>
<organism evidence="4 5">
    <name type="scientific">Pedobacter soli</name>
    <dbReference type="NCBI Taxonomy" id="390242"/>
    <lineage>
        <taxon>Bacteria</taxon>
        <taxon>Pseudomonadati</taxon>
        <taxon>Bacteroidota</taxon>
        <taxon>Sphingobacteriia</taxon>
        <taxon>Sphingobacteriales</taxon>
        <taxon>Sphingobacteriaceae</taxon>
        <taxon>Pedobacter</taxon>
    </lineage>
</organism>
<dbReference type="GO" id="GO:0000156">
    <property type="term" value="F:phosphorelay response regulator activity"/>
    <property type="evidence" value="ECO:0007669"/>
    <property type="project" value="TreeGrafter"/>
</dbReference>
<dbReference type="AlphaFoldDB" id="A0A1G6J9I6"/>
<reference evidence="5" key="1">
    <citation type="submission" date="2016-10" db="EMBL/GenBank/DDBJ databases">
        <authorList>
            <person name="Varghese N."/>
            <person name="Submissions S."/>
        </authorList>
    </citation>
    <scope>NUCLEOTIDE SEQUENCE [LARGE SCALE GENOMIC DNA]</scope>
    <source>
        <strain evidence="5">DSM 18609</strain>
    </source>
</reference>
<evidence type="ECO:0000256" key="1">
    <source>
        <dbReference type="ARBA" id="ARBA00023125"/>
    </source>
</evidence>
<feature type="modified residue" description="4-aspartylphosphate" evidence="2">
    <location>
        <position position="62"/>
    </location>
</feature>
<keyword evidence="1" id="KW-0238">DNA-binding</keyword>
<dbReference type="InterPro" id="IPR011006">
    <property type="entry name" value="CheY-like_superfamily"/>
</dbReference>
<sequence>MQTSHSMPYTFIIIDDDQISIDILKAYLSRMKEFTMLATFTDPVAGVKAIREYGEIDFLFLDIAMEISGIDIARVIREQVRHIVFITAYQKYALDAFRAFGDKFLVKPINQQKMQAAIADLIRKDKRKEA</sequence>
<evidence type="ECO:0000313" key="5">
    <source>
        <dbReference type="Proteomes" id="UP000199455"/>
    </source>
</evidence>
<evidence type="ECO:0000259" key="3">
    <source>
        <dbReference type="PROSITE" id="PS50110"/>
    </source>
</evidence>
<dbReference type="SMART" id="SM00448">
    <property type="entry name" value="REC"/>
    <property type="match status" value="1"/>
</dbReference>
<dbReference type="Pfam" id="PF00072">
    <property type="entry name" value="Response_reg"/>
    <property type="match status" value="1"/>
</dbReference>
<dbReference type="GO" id="GO:0005829">
    <property type="term" value="C:cytosol"/>
    <property type="evidence" value="ECO:0007669"/>
    <property type="project" value="TreeGrafter"/>
</dbReference>
<name>A0A1G6J9I6_9SPHI</name>
<dbReference type="InterPro" id="IPR039420">
    <property type="entry name" value="WalR-like"/>
</dbReference>
<keyword evidence="2" id="KW-0597">Phosphoprotein</keyword>
<gene>
    <name evidence="4" type="ORF">SAMN04488024_101377</name>
</gene>
<dbReference type="GO" id="GO:0000976">
    <property type="term" value="F:transcription cis-regulatory region binding"/>
    <property type="evidence" value="ECO:0007669"/>
    <property type="project" value="TreeGrafter"/>
</dbReference>
<evidence type="ECO:0000256" key="2">
    <source>
        <dbReference type="PROSITE-ProRule" id="PRU00169"/>
    </source>
</evidence>
<feature type="domain" description="Response regulatory" evidence="3">
    <location>
        <begin position="10"/>
        <end position="122"/>
    </location>
</feature>
<accession>A0A1G6J9I6</accession>